<keyword evidence="4" id="KW-0804">Transcription</keyword>
<evidence type="ECO:0000313" key="7">
    <source>
        <dbReference type="EMBL" id="MDR6942914.1"/>
    </source>
</evidence>
<dbReference type="NCBIfam" id="TIGR02937">
    <property type="entry name" value="sigma70-ECF"/>
    <property type="match status" value="1"/>
</dbReference>
<dbReference type="InterPro" id="IPR013324">
    <property type="entry name" value="RNA_pol_sigma_r3/r4-like"/>
</dbReference>
<dbReference type="Pfam" id="PF04542">
    <property type="entry name" value="Sigma70_r2"/>
    <property type="match status" value="1"/>
</dbReference>
<accession>A0ABU1TC62</accession>
<sequence>MDISNFNYLNLYLGVLSPDAMAVDQLKDLNETELLHRLQLGDIQAFDYIFGKFYSALCFFATRLTSERFVAEEIVQDTFYKLWNKHADFVSLNSIKAFLYISTRNASINFLNKEQRKIKHGVELGLLEDEFQEPIINQIIYAEVLREIAIEVDALPEQCAKIIKMIFEDGLQPKEIAGKLNITVSTVYNQKMRGLSILKKRLSGRGFSTLTAVILSVYFR</sequence>
<evidence type="ECO:0000256" key="3">
    <source>
        <dbReference type="ARBA" id="ARBA00023082"/>
    </source>
</evidence>
<keyword evidence="8" id="KW-1185">Reference proteome</keyword>
<dbReference type="NCBIfam" id="TIGR02985">
    <property type="entry name" value="Sig70_bacteroi1"/>
    <property type="match status" value="1"/>
</dbReference>
<dbReference type="SUPFAM" id="SSF88946">
    <property type="entry name" value="Sigma2 domain of RNA polymerase sigma factors"/>
    <property type="match status" value="1"/>
</dbReference>
<comment type="caution">
    <text evidence="7">The sequence shown here is derived from an EMBL/GenBank/DDBJ whole genome shotgun (WGS) entry which is preliminary data.</text>
</comment>
<dbReference type="Gene3D" id="1.10.10.10">
    <property type="entry name" value="Winged helix-like DNA-binding domain superfamily/Winged helix DNA-binding domain"/>
    <property type="match status" value="1"/>
</dbReference>
<feature type="domain" description="RNA polymerase sigma factor 70 region 4 type 2" evidence="6">
    <location>
        <begin position="152"/>
        <end position="196"/>
    </location>
</feature>
<dbReference type="InterPro" id="IPR039425">
    <property type="entry name" value="RNA_pol_sigma-70-like"/>
</dbReference>
<reference evidence="7 8" key="1">
    <citation type="submission" date="2023-07" db="EMBL/GenBank/DDBJ databases">
        <title>Sorghum-associated microbial communities from plants grown in Nebraska, USA.</title>
        <authorList>
            <person name="Schachtman D."/>
        </authorList>
    </citation>
    <scope>NUCLEOTIDE SEQUENCE [LARGE SCALE GENOMIC DNA]</scope>
    <source>
        <strain evidence="7 8">3262</strain>
    </source>
</reference>
<dbReference type="RefSeq" id="WP_310096498.1">
    <property type="nucleotide sequence ID" value="NZ_JAVDUU010000003.1"/>
</dbReference>
<dbReference type="InterPro" id="IPR013249">
    <property type="entry name" value="RNA_pol_sigma70_r4_t2"/>
</dbReference>
<evidence type="ECO:0000259" key="5">
    <source>
        <dbReference type="Pfam" id="PF04542"/>
    </source>
</evidence>
<feature type="domain" description="RNA polymerase sigma-70 region 2" evidence="5">
    <location>
        <begin position="52"/>
        <end position="116"/>
    </location>
</feature>
<keyword evidence="2" id="KW-0805">Transcription regulation</keyword>
<organism evidence="7 8">
    <name type="scientific">Mucilaginibacter pocheonensis</name>
    <dbReference type="NCBI Taxonomy" id="398050"/>
    <lineage>
        <taxon>Bacteria</taxon>
        <taxon>Pseudomonadati</taxon>
        <taxon>Bacteroidota</taxon>
        <taxon>Sphingobacteriia</taxon>
        <taxon>Sphingobacteriales</taxon>
        <taxon>Sphingobacteriaceae</taxon>
        <taxon>Mucilaginibacter</taxon>
    </lineage>
</organism>
<dbReference type="InterPro" id="IPR036388">
    <property type="entry name" value="WH-like_DNA-bd_sf"/>
</dbReference>
<evidence type="ECO:0000313" key="8">
    <source>
        <dbReference type="Proteomes" id="UP001247620"/>
    </source>
</evidence>
<evidence type="ECO:0000256" key="4">
    <source>
        <dbReference type="ARBA" id="ARBA00023163"/>
    </source>
</evidence>
<dbReference type="EMBL" id="JAVDUU010000003">
    <property type="protein sequence ID" value="MDR6942914.1"/>
    <property type="molecule type" value="Genomic_DNA"/>
</dbReference>
<gene>
    <name evidence="7" type="ORF">J2W55_002767</name>
</gene>
<dbReference type="InterPro" id="IPR014284">
    <property type="entry name" value="RNA_pol_sigma-70_dom"/>
</dbReference>
<dbReference type="Proteomes" id="UP001247620">
    <property type="component" value="Unassembled WGS sequence"/>
</dbReference>
<evidence type="ECO:0000256" key="1">
    <source>
        <dbReference type="ARBA" id="ARBA00010641"/>
    </source>
</evidence>
<dbReference type="PANTHER" id="PTHR43133">
    <property type="entry name" value="RNA POLYMERASE ECF-TYPE SIGMA FACTO"/>
    <property type="match status" value="1"/>
</dbReference>
<evidence type="ECO:0000256" key="2">
    <source>
        <dbReference type="ARBA" id="ARBA00023015"/>
    </source>
</evidence>
<dbReference type="PANTHER" id="PTHR43133:SF46">
    <property type="entry name" value="RNA POLYMERASE SIGMA-70 FACTOR ECF SUBFAMILY"/>
    <property type="match status" value="1"/>
</dbReference>
<dbReference type="InterPro" id="IPR007627">
    <property type="entry name" value="RNA_pol_sigma70_r2"/>
</dbReference>
<name>A0ABU1TC62_9SPHI</name>
<dbReference type="InterPro" id="IPR013325">
    <property type="entry name" value="RNA_pol_sigma_r2"/>
</dbReference>
<dbReference type="InterPro" id="IPR014327">
    <property type="entry name" value="RNA_pol_sigma70_bacteroid"/>
</dbReference>
<evidence type="ECO:0000259" key="6">
    <source>
        <dbReference type="Pfam" id="PF08281"/>
    </source>
</evidence>
<proteinExistence type="inferred from homology"/>
<dbReference type="SUPFAM" id="SSF88659">
    <property type="entry name" value="Sigma3 and sigma4 domains of RNA polymerase sigma factors"/>
    <property type="match status" value="1"/>
</dbReference>
<dbReference type="Pfam" id="PF08281">
    <property type="entry name" value="Sigma70_r4_2"/>
    <property type="match status" value="1"/>
</dbReference>
<keyword evidence="3" id="KW-0731">Sigma factor</keyword>
<comment type="similarity">
    <text evidence="1">Belongs to the sigma-70 factor family. ECF subfamily.</text>
</comment>
<dbReference type="Gene3D" id="1.10.1740.10">
    <property type="match status" value="1"/>
</dbReference>
<protein>
    <submittedName>
        <fullName evidence="7">RNA polymerase sigma-70 factor (ECF subfamily)</fullName>
    </submittedName>
</protein>